<sequence length="98" mass="9774">MGRSGYDTTDLGGLAKPKRKPTPAAACSPKAGGGCHKSMGAVSAERARMLRMEMQQQQSQQQSQAGGGNGAGFAATLTSASASSENRGGSGDGAASQR</sequence>
<accession>A0A1G4BPS9</accession>
<proteinExistence type="predicted"/>
<organism evidence="2 3">
    <name type="scientific">Colletotrichum orchidophilum</name>
    <dbReference type="NCBI Taxonomy" id="1209926"/>
    <lineage>
        <taxon>Eukaryota</taxon>
        <taxon>Fungi</taxon>
        <taxon>Dikarya</taxon>
        <taxon>Ascomycota</taxon>
        <taxon>Pezizomycotina</taxon>
        <taxon>Sordariomycetes</taxon>
        <taxon>Hypocreomycetidae</taxon>
        <taxon>Glomerellales</taxon>
        <taxon>Glomerellaceae</taxon>
        <taxon>Colletotrichum</taxon>
    </lineage>
</organism>
<dbReference type="RefSeq" id="XP_022480560.1">
    <property type="nucleotide sequence ID" value="XM_022612799.1"/>
</dbReference>
<feature type="compositionally biased region" description="Low complexity" evidence="1">
    <location>
        <begin position="72"/>
        <end position="84"/>
    </location>
</feature>
<reference evidence="2 3" key="1">
    <citation type="submission" date="2016-09" db="EMBL/GenBank/DDBJ databases">
        <authorList>
            <person name="Capua I."/>
            <person name="De Benedictis P."/>
            <person name="Joannis T."/>
            <person name="Lombin L.H."/>
            <person name="Cattoli G."/>
        </authorList>
    </citation>
    <scope>NUCLEOTIDE SEQUENCE [LARGE SCALE GENOMIC DNA]</scope>
    <source>
        <strain evidence="2 3">IMI 309357</strain>
    </source>
</reference>
<feature type="compositionally biased region" description="Low complexity" evidence="1">
    <location>
        <begin position="55"/>
        <end position="64"/>
    </location>
</feature>
<comment type="caution">
    <text evidence="2">The sequence shown here is derived from an EMBL/GenBank/DDBJ whole genome shotgun (WGS) entry which is preliminary data.</text>
</comment>
<name>A0A1G4BPS9_9PEZI</name>
<evidence type="ECO:0000313" key="2">
    <source>
        <dbReference type="EMBL" id="OHF03424.1"/>
    </source>
</evidence>
<feature type="region of interest" description="Disordered" evidence="1">
    <location>
        <begin position="1"/>
        <end position="98"/>
    </location>
</feature>
<evidence type="ECO:0000256" key="1">
    <source>
        <dbReference type="SAM" id="MobiDB-lite"/>
    </source>
</evidence>
<dbReference type="GeneID" id="34554309"/>
<gene>
    <name evidence="2" type="ORF">CORC01_01143</name>
</gene>
<keyword evidence="3" id="KW-1185">Reference proteome</keyword>
<dbReference type="Proteomes" id="UP000176998">
    <property type="component" value="Unassembled WGS sequence"/>
</dbReference>
<evidence type="ECO:0000313" key="3">
    <source>
        <dbReference type="Proteomes" id="UP000176998"/>
    </source>
</evidence>
<dbReference type="EMBL" id="MJBS01000006">
    <property type="protein sequence ID" value="OHF03424.1"/>
    <property type="molecule type" value="Genomic_DNA"/>
</dbReference>
<protein>
    <submittedName>
        <fullName evidence="2">Uncharacterized protein</fullName>
    </submittedName>
</protein>
<dbReference type="AlphaFoldDB" id="A0A1G4BPS9"/>